<evidence type="ECO:0000256" key="1">
    <source>
        <dbReference type="ARBA" id="ARBA00004651"/>
    </source>
</evidence>
<dbReference type="PROSITE" id="PS50850">
    <property type="entry name" value="MFS"/>
    <property type="match status" value="1"/>
</dbReference>
<dbReference type="PANTHER" id="PTHR42718">
    <property type="entry name" value="MAJOR FACILITATOR SUPERFAMILY MULTIDRUG TRANSPORTER MFSC"/>
    <property type="match status" value="1"/>
</dbReference>
<dbReference type="AlphaFoldDB" id="A0A5C4JJ64"/>
<keyword evidence="3" id="KW-1003">Cell membrane</keyword>
<feature type="transmembrane region" description="Helical" evidence="8">
    <location>
        <begin position="356"/>
        <end position="381"/>
    </location>
</feature>
<dbReference type="EMBL" id="VCKW01000006">
    <property type="protein sequence ID" value="TMR06997.1"/>
    <property type="molecule type" value="Genomic_DNA"/>
</dbReference>
<protein>
    <submittedName>
        <fullName evidence="10">MFS transporter</fullName>
    </submittedName>
</protein>
<dbReference type="Pfam" id="PF07690">
    <property type="entry name" value="MFS_1"/>
    <property type="match status" value="1"/>
</dbReference>
<gene>
    <name evidence="10" type="ORF">ETD83_02330</name>
</gene>
<feature type="transmembrane region" description="Helical" evidence="8">
    <location>
        <begin position="45"/>
        <end position="63"/>
    </location>
</feature>
<sequence>MRPANPRVTFLVLAAGSGAFAMLQSLVTPVLPTIQAQLHTSQSTVTWVMTANLLSAAVFTPILGRAGDAFGKRRALVAVLVVLAAGCLLAALAPNIGVLLAARAVQGAAGAVFPLSYGIIRDRFPRERVAVGVGGISAVIAAGGGVGIVLAGPIVQALGYAWLFWLPMILAGLAALAAYLLIPSSTTSQAAHFSWPAAVLLSAWLVSLLLAVSKGPEWGWTSPAVLGLLLAAVTILAVWIVTELRSAHPLIDMRMMRLTPVWTTNLVALLFGAGQFALFAFLPQFVQTPAGAGYGFGSTVTEAGLLLLPMLVTMFVAGLVSGPIERAVSSKLQLAAGSALSLTAFAALALTHSAQWQVAAAAALSGAGLGLAMSSMANLIVTSVPADQTGAASGMNANIRTIGGAIGTAIVGSIITAAPQPTGLPRESGYTSAFLLLAAISTAAVAAALLIPSSRRTTHPGQAPTPGSHQSSQTRSPEPVAGAGGVLSRACRARSGRHHPCHRTRSRADTGPGCPYRSTGMTCSFMAM</sequence>
<feature type="transmembrane region" description="Helical" evidence="8">
    <location>
        <begin position="193"/>
        <end position="212"/>
    </location>
</feature>
<evidence type="ECO:0000259" key="9">
    <source>
        <dbReference type="PROSITE" id="PS50850"/>
    </source>
</evidence>
<feature type="transmembrane region" description="Helical" evidence="8">
    <location>
        <begin position="129"/>
        <end position="154"/>
    </location>
</feature>
<feature type="region of interest" description="Disordered" evidence="7">
    <location>
        <begin position="455"/>
        <end position="514"/>
    </location>
</feature>
<feature type="transmembrane region" description="Helical" evidence="8">
    <location>
        <begin position="262"/>
        <end position="283"/>
    </location>
</feature>
<dbReference type="SUPFAM" id="SSF103473">
    <property type="entry name" value="MFS general substrate transporter"/>
    <property type="match status" value="2"/>
</dbReference>
<proteinExistence type="predicted"/>
<feature type="transmembrane region" description="Helical" evidence="8">
    <location>
        <begin position="303"/>
        <end position="320"/>
    </location>
</feature>
<keyword evidence="4 8" id="KW-0812">Transmembrane</keyword>
<keyword evidence="6 8" id="KW-0472">Membrane</keyword>
<feature type="transmembrane region" description="Helical" evidence="8">
    <location>
        <begin position="218"/>
        <end position="241"/>
    </location>
</feature>
<feature type="transmembrane region" description="Helical" evidence="8">
    <location>
        <begin position="75"/>
        <end position="93"/>
    </location>
</feature>
<evidence type="ECO:0000256" key="3">
    <source>
        <dbReference type="ARBA" id="ARBA00022475"/>
    </source>
</evidence>
<dbReference type="PANTHER" id="PTHR42718:SF46">
    <property type="entry name" value="BLR6921 PROTEIN"/>
    <property type="match status" value="1"/>
</dbReference>
<dbReference type="OrthoDB" id="4484751at2"/>
<organism evidence="10 11">
    <name type="scientific">Actinomadura soli</name>
    <dbReference type="NCBI Taxonomy" id="2508997"/>
    <lineage>
        <taxon>Bacteria</taxon>
        <taxon>Bacillati</taxon>
        <taxon>Actinomycetota</taxon>
        <taxon>Actinomycetes</taxon>
        <taxon>Streptosporangiales</taxon>
        <taxon>Thermomonosporaceae</taxon>
        <taxon>Actinomadura</taxon>
    </lineage>
</organism>
<accession>A0A5C4JJ64</accession>
<dbReference type="GO" id="GO:0022857">
    <property type="term" value="F:transmembrane transporter activity"/>
    <property type="evidence" value="ECO:0007669"/>
    <property type="project" value="InterPro"/>
</dbReference>
<feature type="transmembrane region" description="Helical" evidence="8">
    <location>
        <begin position="99"/>
        <end position="117"/>
    </location>
</feature>
<dbReference type="CDD" id="cd17504">
    <property type="entry name" value="MFS_MMR_MDR_like"/>
    <property type="match status" value="1"/>
</dbReference>
<evidence type="ECO:0000256" key="7">
    <source>
        <dbReference type="SAM" id="MobiDB-lite"/>
    </source>
</evidence>
<feature type="transmembrane region" description="Helical" evidence="8">
    <location>
        <begin position="430"/>
        <end position="451"/>
    </location>
</feature>
<reference evidence="10 11" key="1">
    <citation type="submission" date="2019-05" db="EMBL/GenBank/DDBJ databases">
        <title>Draft genome sequence of Actinomadura sp. 14C53.</title>
        <authorList>
            <person name="Saricaoglu S."/>
            <person name="Isik K."/>
        </authorList>
    </citation>
    <scope>NUCLEOTIDE SEQUENCE [LARGE SCALE GENOMIC DNA]</scope>
    <source>
        <strain evidence="10 11">14C53</strain>
    </source>
</reference>
<dbReference type="GO" id="GO:0005886">
    <property type="term" value="C:plasma membrane"/>
    <property type="evidence" value="ECO:0007669"/>
    <property type="project" value="UniProtKB-SubCell"/>
</dbReference>
<dbReference type="InterPro" id="IPR036259">
    <property type="entry name" value="MFS_trans_sf"/>
</dbReference>
<dbReference type="Proteomes" id="UP000309174">
    <property type="component" value="Unassembled WGS sequence"/>
</dbReference>
<evidence type="ECO:0000256" key="5">
    <source>
        <dbReference type="ARBA" id="ARBA00022989"/>
    </source>
</evidence>
<evidence type="ECO:0000313" key="11">
    <source>
        <dbReference type="Proteomes" id="UP000309174"/>
    </source>
</evidence>
<keyword evidence="2" id="KW-0813">Transport</keyword>
<dbReference type="Gene3D" id="1.20.1250.20">
    <property type="entry name" value="MFS general substrate transporter like domains"/>
    <property type="match status" value="2"/>
</dbReference>
<feature type="compositionally biased region" description="Basic residues" evidence="7">
    <location>
        <begin position="491"/>
        <end position="505"/>
    </location>
</feature>
<keyword evidence="5 8" id="KW-1133">Transmembrane helix</keyword>
<evidence type="ECO:0000313" key="10">
    <source>
        <dbReference type="EMBL" id="TMR06997.1"/>
    </source>
</evidence>
<evidence type="ECO:0000256" key="2">
    <source>
        <dbReference type="ARBA" id="ARBA00022448"/>
    </source>
</evidence>
<keyword evidence="11" id="KW-1185">Reference proteome</keyword>
<comment type="subcellular location">
    <subcellularLocation>
        <location evidence="1">Cell membrane</location>
        <topology evidence="1">Multi-pass membrane protein</topology>
    </subcellularLocation>
</comment>
<feature type="compositionally biased region" description="Polar residues" evidence="7">
    <location>
        <begin position="465"/>
        <end position="476"/>
    </location>
</feature>
<dbReference type="InterPro" id="IPR020846">
    <property type="entry name" value="MFS_dom"/>
</dbReference>
<feature type="transmembrane region" description="Helical" evidence="8">
    <location>
        <begin position="401"/>
        <end position="418"/>
    </location>
</feature>
<evidence type="ECO:0000256" key="4">
    <source>
        <dbReference type="ARBA" id="ARBA00022692"/>
    </source>
</evidence>
<comment type="caution">
    <text evidence="10">The sequence shown here is derived from an EMBL/GenBank/DDBJ whole genome shotgun (WGS) entry which is preliminary data.</text>
</comment>
<evidence type="ECO:0000256" key="6">
    <source>
        <dbReference type="ARBA" id="ARBA00023136"/>
    </source>
</evidence>
<feature type="domain" description="Major facilitator superfamily (MFS) profile" evidence="9">
    <location>
        <begin position="9"/>
        <end position="456"/>
    </location>
</feature>
<name>A0A5C4JJ64_9ACTN</name>
<dbReference type="InterPro" id="IPR011701">
    <property type="entry name" value="MFS"/>
</dbReference>
<feature type="transmembrane region" description="Helical" evidence="8">
    <location>
        <begin position="160"/>
        <end position="181"/>
    </location>
</feature>
<feature type="transmembrane region" description="Helical" evidence="8">
    <location>
        <begin position="332"/>
        <end position="350"/>
    </location>
</feature>
<evidence type="ECO:0000256" key="8">
    <source>
        <dbReference type="SAM" id="Phobius"/>
    </source>
</evidence>